<keyword evidence="2" id="KW-1185">Reference proteome</keyword>
<gene>
    <name evidence="1" type="ORF">C6Y53_02110</name>
</gene>
<evidence type="ECO:0000313" key="2">
    <source>
        <dbReference type="Proteomes" id="UP000237655"/>
    </source>
</evidence>
<dbReference type="Proteomes" id="UP000237655">
    <property type="component" value="Chromosome"/>
</dbReference>
<protein>
    <submittedName>
        <fullName evidence="1">Uncharacterized protein</fullName>
    </submittedName>
</protein>
<sequence length="135" mass="14691">MGQALDDHVASVEARAHLDHVLLHLAAGLKVVRDDEVGPVCELLCGWLAEIEAGPPVLAPLEQLRQEAAFWADVATPAEIETYVAAGLRRATRTQFAEAARKRLLVALWGAMSPADQRRFMLRVDPDGAFRRGAA</sequence>
<evidence type="ECO:0000313" key="1">
    <source>
        <dbReference type="EMBL" id="AVO36608.1"/>
    </source>
</evidence>
<dbReference type="AlphaFoldDB" id="A0A2S0ML47"/>
<reference evidence="2" key="1">
    <citation type="submission" date="2018-03" db="EMBL/GenBank/DDBJ databases">
        <title>Genomic analysis of the strain SH-1 isolated from shrimp intestine.</title>
        <authorList>
            <person name="Kim Y.-S."/>
            <person name="Kim S.-E."/>
            <person name="Kim K.-H."/>
        </authorList>
    </citation>
    <scope>NUCLEOTIDE SEQUENCE [LARGE SCALE GENOMIC DNA]</scope>
    <source>
        <strain evidence="2">SH-1</strain>
    </source>
</reference>
<accession>A0A2S0ML47</accession>
<dbReference type="KEGG" id="thas:C6Y53_02110"/>
<dbReference type="EMBL" id="CP027665">
    <property type="protein sequence ID" value="AVO36608.1"/>
    <property type="molecule type" value="Genomic_DNA"/>
</dbReference>
<name>A0A2S0ML47_9RHOB</name>
<proteinExistence type="predicted"/>
<organism evidence="1 2">
    <name type="scientific">Pukyongiella litopenaei</name>
    <dbReference type="NCBI Taxonomy" id="2605946"/>
    <lineage>
        <taxon>Bacteria</taxon>
        <taxon>Pseudomonadati</taxon>
        <taxon>Pseudomonadota</taxon>
        <taxon>Alphaproteobacteria</taxon>
        <taxon>Rhodobacterales</taxon>
        <taxon>Paracoccaceae</taxon>
        <taxon>Pukyongiella</taxon>
    </lineage>
</organism>
<dbReference type="RefSeq" id="WP_106470923.1">
    <property type="nucleotide sequence ID" value="NZ_CP027665.1"/>
</dbReference>